<evidence type="ECO:0000256" key="1">
    <source>
        <dbReference type="ARBA" id="ARBA00004370"/>
    </source>
</evidence>
<feature type="domain" description="Bacterial surface antigen (D15)" evidence="3">
    <location>
        <begin position="134"/>
        <end position="201"/>
    </location>
</feature>
<dbReference type="AlphaFoldDB" id="A0A2T0RPZ7"/>
<dbReference type="EMBL" id="PVTD01000005">
    <property type="protein sequence ID" value="PRY23180.1"/>
    <property type="molecule type" value="Genomic_DNA"/>
</dbReference>
<sequence>MPILLTEPALQGGLGLVAAFIDIPEDDSLADPTVTALGYIRTGNESEIGFGAHSGNAMDGALRYMAALGGGSINLDFYLGDEEKPVSLNNEALFAHVEAQYQLGDSRFFFGPSATWINTTISPNESGAPGYVSQEVTLAALGLSLHYDTRDNRFTPRDGINARVSYERFDESWGSDAEYNTYGAFGAWFHSPNDAWTLSAMADHRAVDGGAPFFVEPSINLRGVPLNRYQGQDVVSAEIEVRR</sequence>
<comment type="subcellular location">
    <subcellularLocation>
        <location evidence="1">Membrane</location>
    </subcellularLocation>
</comment>
<dbReference type="InterPro" id="IPR000184">
    <property type="entry name" value="Bac_surfAg_D15"/>
</dbReference>
<dbReference type="Proteomes" id="UP000239480">
    <property type="component" value="Unassembled WGS sequence"/>
</dbReference>
<comment type="caution">
    <text evidence="4">The sequence shown here is derived from an EMBL/GenBank/DDBJ whole genome shotgun (WGS) entry which is preliminary data.</text>
</comment>
<dbReference type="Pfam" id="PF01103">
    <property type="entry name" value="Omp85"/>
    <property type="match status" value="1"/>
</dbReference>
<evidence type="ECO:0000259" key="3">
    <source>
        <dbReference type="Pfam" id="PF01103"/>
    </source>
</evidence>
<evidence type="ECO:0000313" key="5">
    <source>
        <dbReference type="Proteomes" id="UP000239480"/>
    </source>
</evidence>
<dbReference type="RefSeq" id="WP_106205480.1">
    <property type="nucleotide sequence ID" value="NZ_PVTD01000005.1"/>
</dbReference>
<organism evidence="4 5">
    <name type="scientific">Aliiruegeria haliotis</name>
    <dbReference type="NCBI Taxonomy" id="1280846"/>
    <lineage>
        <taxon>Bacteria</taxon>
        <taxon>Pseudomonadati</taxon>
        <taxon>Pseudomonadota</taxon>
        <taxon>Alphaproteobacteria</taxon>
        <taxon>Rhodobacterales</taxon>
        <taxon>Roseobacteraceae</taxon>
        <taxon>Aliiruegeria</taxon>
    </lineage>
</organism>
<evidence type="ECO:0000313" key="4">
    <source>
        <dbReference type="EMBL" id="PRY23180.1"/>
    </source>
</evidence>
<name>A0A2T0RPZ7_9RHOB</name>
<dbReference type="SUPFAM" id="SSF56935">
    <property type="entry name" value="Porins"/>
    <property type="match status" value="1"/>
</dbReference>
<accession>A0A2T0RPZ7</accession>
<dbReference type="OrthoDB" id="5523607at2"/>
<evidence type="ECO:0000256" key="2">
    <source>
        <dbReference type="ARBA" id="ARBA00023136"/>
    </source>
</evidence>
<keyword evidence="5" id="KW-1185">Reference proteome</keyword>
<gene>
    <name evidence="4" type="ORF">CLV78_105234</name>
</gene>
<dbReference type="GO" id="GO:0019867">
    <property type="term" value="C:outer membrane"/>
    <property type="evidence" value="ECO:0007669"/>
    <property type="project" value="InterPro"/>
</dbReference>
<proteinExistence type="predicted"/>
<keyword evidence="2" id="KW-0472">Membrane</keyword>
<protein>
    <submittedName>
        <fullName evidence="4">Surface antigen-like protein</fullName>
    </submittedName>
</protein>
<dbReference type="Gene3D" id="2.40.160.50">
    <property type="entry name" value="membrane protein fhac: a member of the omp85/tpsb transporter family"/>
    <property type="match status" value="1"/>
</dbReference>
<reference evidence="4 5" key="1">
    <citation type="submission" date="2018-03" db="EMBL/GenBank/DDBJ databases">
        <title>Genomic Encyclopedia of Archaeal and Bacterial Type Strains, Phase II (KMG-II): from individual species to whole genera.</title>
        <authorList>
            <person name="Goeker M."/>
        </authorList>
    </citation>
    <scope>NUCLEOTIDE SEQUENCE [LARGE SCALE GENOMIC DNA]</scope>
    <source>
        <strain evidence="4 5">DSM 29328</strain>
    </source>
</reference>